<protein>
    <submittedName>
        <fullName evidence="1">Uncharacterized protein</fullName>
    </submittedName>
</protein>
<dbReference type="Proteomes" id="UP000558488">
    <property type="component" value="Unassembled WGS sequence"/>
</dbReference>
<dbReference type="EMBL" id="JACAGB010000001">
    <property type="protein sequence ID" value="KAF6392531.1"/>
    <property type="molecule type" value="Genomic_DNA"/>
</dbReference>
<accession>A0A7J8B1Y7</accession>
<sequence>MPEPEARLGKDANSNMPTLARTEVRTLANINTTGNILASPGTVLYLPHLQSHHDNCVYSMLPGITLSNVLKYFYQYTKSSVIFHPKEKTQAAQSVTQEPHAYSLPELPPSLSSHLTSSHMHLSLQSNHCFYSAPQWPCVPMCLLHPPSLRSPALVPPAQAYFWSRFSLSRNTFLHLQSGIHSMELEYFQPFLFNCNTFT</sequence>
<comment type="caution">
    <text evidence="1">The sequence shown here is derived from an EMBL/GenBank/DDBJ whole genome shotgun (WGS) entry which is preliminary data.</text>
</comment>
<evidence type="ECO:0000313" key="2">
    <source>
        <dbReference type="Proteomes" id="UP000558488"/>
    </source>
</evidence>
<reference evidence="1 2" key="1">
    <citation type="journal article" date="2020" name="Nature">
        <title>Six reference-quality genomes reveal evolution of bat adaptations.</title>
        <authorList>
            <person name="Jebb D."/>
            <person name="Huang Z."/>
            <person name="Pippel M."/>
            <person name="Hughes G.M."/>
            <person name="Lavrichenko K."/>
            <person name="Devanna P."/>
            <person name="Winkler S."/>
            <person name="Jermiin L.S."/>
            <person name="Skirmuntt E.C."/>
            <person name="Katzourakis A."/>
            <person name="Burkitt-Gray L."/>
            <person name="Ray D.A."/>
            <person name="Sullivan K.A.M."/>
            <person name="Roscito J.G."/>
            <person name="Kirilenko B.M."/>
            <person name="Davalos L.M."/>
            <person name="Corthals A.P."/>
            <person name="Power M.L."/>
            <person name="Jones G."/>
            <person name="Ransome R.D."/>
            <person name="Dechmann D.K.N."/>
            <person name="Locatelli A.G."/>
            <person name="Puechmaille S.J."/>
            <person name="Fedrigo O."/>
            <person name="Jarvis E.D."/>
            <person name="Hiller M."/>
            <person name="Vernes S.C."/>
            <person name="Myers E.W."/>
            <person name="Teeling E.C."/>
        </authorList>
    </citation>
    <scope>NUCLEOTIDE SEQUENCE [LARGE SCALE GENOMIC DNA]</scope>
    <source>
        <strain evidence="1">MPipKuh1</strain>
        <tissue evidence="1">Flight muscle</tissue>
    </source>
</reference>
<proteinExistence type="predicted"/>
<keyword evidence="2" id="KW-1185">Reference proteome</keyword>
<evidence type="ECO:0000313" key="1">
    <source>
        <dbReference type="EMBL" id="KAF6392531.1"/>
    </source>
</evidence>
<organism evidence="1 2">
    <name type="scientific">Pipistrellus kuhlii</name>
    <name type="common">Kuhl's pipistrelle</name>
    <dbReference type="NCBI Taxonomy" id="59472"/>
    <lineage>
        <taxon>Eukaryota</taxon>
        <taxon>Metazoa</taxon>
        <taxon>Chordata</taxon>
        <taxon>Craniata</taxon>
        <taxon>Vertebrata</taxon>
        <taxon>Euteleostomi</taxon>
        <taxon>Mammalia</taxon>
        <taxon>Eutheria</taxon>
        <taxon>Laurasiatheria</taxon>
        <taxon>Chiroptera</taxon>
        <taxon>Yangochiroptera</taxon>
        <taxon>Vespertilionidae</taxon>
        <taxon>Pipistrellus</taxon>
    </lineage>
</organism>
<name>A0A7J8B1Y7_PIPKU</name>
<dbReference type="AlphaFoldDB" id="A0A7J8B1Y7"/>
<gene>
    <name evidence="1" type="ORF">mPipKuh1_007735</name>
</gene>